<reference evidence="3" key="2">
    <citation type="submission" date="2025-08" db="UniProtKB">
        <authorList>
            <consortium name="Ensembl"/>
        </authorList>
    </citation>
    <scope>IDENTIFICATION</scope>
</reference>
<protein>
    <submittedName>
        <fullName evidence="3">Thymocyte selection associated</fullName>
    </submittedName>
</protein>
<evidence type="ECO:0000313" key="3">
    <source>
        <dbReference type="Ensembl" id="ENSSSUP00005010456.1"/>
    </source>
</evidence>
<organism evidence="3 4">
    <name type="scientific">Suricata suricatta</name>
    <name type="common">Meerkat</name>
    <dbReference type="NCBI Taxonomy" id="37032"/>
    <lineage>
        <taxon>Eukaryota</taxon>
        <taxon>Metazoa</taxon>
        <taxon>Chordata</taxon>
        <taxon>Craniata</taxon>
        <taxon>Vertebrata</taxon>
        <taxon>Euteleostomi</taxon>
        <taxon>Mammalia</taxon>
        <taxon>Eutheria</taxon>
        <taxon>Laurasiatheria</taxon>
        <taxon>Carnivora</taxon>
        <taxon>Feliformia</taxon>
        <taxon>Herpestidae</taxon>
        <taxon>Suricata</taxon>
    </lineage>
</organism>
<gene>
    <name evidence="3" type="primary">THEMIS</name>
</gene>
<reference evidence="3 4" key="1">
    <citation type="submission" date="2019-05" db="EMBL/GenBank/DDBJ databases">
        <title>A Chromosome-scale Meerkat (S. suricatta) Genome Assembly.</title>
        <authorList>
            <person name="Dudchenko O."/>
            <person name="Lieberman Aiden E."/>
            <person name="Tung J."/>
            <person name="Barreiro L.B."/>
            <person name="Clutton-Brock T.H."/>
        </authorList>
    </citation>
    <scope>NUCLEOTIDE SEQUENCE [LARGE SCALE GENOMIC DNA]</scope>
</reference>
<accession>A0A673TN32</accession>
<dbReference type="InterPro" id="IPR025946">
    <property type="entry name" value="CABIT_dom"/>
</dbReference>
<feature type="domain" description="CABIT" evidence="2">
    <location>
        <begin position="17"/>
        <end position="264"/>
    </location>
</feature>
<evidence type="ECO:0000256" key="1">
    <source>
        <dbReference type="ARBA" id="ARBA00006414"/>
    </source>
</evidence>
<dbReference type="Proteomes" id="UP000472268">
    <property type="component" value="Chromosome 7"/>
</dbReference>
<dbReference type="Pfam" id="PF12736">
    <property type="entry name" value="CABIT"/>
    <property type="match status" value="2"/>
</dbReference>
<dbReference type="PANTHER" id="PTHR15215">
    <property type="entry name" value="CABIT DOMAIN-CONTAINING PROTEIN"/>
    <property type="match status" value="1"/>
</dbReference>
<dbReference type="PANTHER" id="PTHR15215:SF1">
    <property type="entry name" value="PROTEIN THEMIS"/>
    <property type="match status" value="1"/>
</dbReference>
<evidence type="ECO:0000259" key="2">
    <source>
        <dbReference type="Pfam" id="PF12736"/>
    </source>
</evidence>
<evidence type="ECO:0000313" key="4">
    <source>
        <dbReference type="Proteomes" id="UP000472268"/>
    </source>
</evidence>
<keyword evidence="4" id="KW-1185">Reference proteome</keyword>
<dbReference type="Ensembl" id="ENSSSUT00005011997.1">
    <property type="protein sequence ID" value="ENSSSUP00005010456.1"/>
    <property type="gene ID" value="ENSSSUG00005006681.1"/>
</dbReference>
<dbReference type="AlphaFoldDB" id="A0A673TN32"/>
<comment type="similarity">
    <text evidence="1">Belongs to the themis family.</text>
</comment>
<name>A0A673TN32_SURSU</name>
<dbReference type="InterPro" id="IPR039671">
    <property type="entry name" value="THEMIS"/>
</dbReference>
<dbReference type="GO" id="GO:0050852">
    <property type="term" value="P:T cell receptor signaling pathway"/>
    <property type="evidence" value="ECO:0007669"/>
    <property type="project" value="TreeGrafter"/>
</dbReference>
<proteinExistence type="inferred from homology"/>
<sequence length="615" mass="70375">MAVTLEEFIHSLDLRTLPRVLKVQSGIYFEGSIYEMFGNECSLSTEEVIKIIGLKIKKIIAEICEPTGGSEHPQPFELPMNFPGLFKIVADKTPYTTMEEITRTIHIGSSRLGHPSFYHQNDIKLENLIIKQGEQIILNSVEEINGEVMVNCGVVRNHQNHSFTLPLSQEGEFYECEDERIYTLKEIVEWKIPKNRTRTVKLTGFSNKWDLTNPFPKGFYGALILKPVYEIQAVMKFRKDIVRIPPSLDVEVKDITDSYDANCFLQLLSTQELFEMTSKEFPIVAEVIEAPQGNQLPRSILQPGKTIVIHKKYQAPRILASEIRSNFPKRHFLIPTSYKGKFKRRPREFPTAYDLEIAKNEKEPLHVVATKAFHSPYDELSSVSVGDQFLVHHSQTTEVLCEGIKNVVNVLACKKIFKKSDKTTLLPLYMEGGFVELIHDKKQYQISELCAQFHLPFNVKVSVRDLSIEEDILAATPGLRLEEAITDSYLLISDFANPKECWEIPVSRLNMTVQLVNSFSKDTGSFVVRTLVEEITEEQYYMMRRYESSFSHPPPRPPKHPSVEETKLTLLTLAEDRAVGLPKSPKVSQLSLQTTKLMMKQKHSHFEVRRNSLLG</sequence>
<reference evidence="3" key="3">
    <citation type="submission" date="2025-09" db="UniProtKB">
        <authorList>
            <consortium name="Ensembl"/>
        </authorList>
    </citation>
    <scope>IDENTIFICATION</scope>
</reference>
<feature type="domain" description="CABIT" evidence="2">
    <location>
        <begin position="281"/>
        <end position="523"/>
    </location>
</feature>
<dbReference type="GO" id="GO:0005737">
    <property type="term" value="C:cytoplasm"/>
    <property type="evidence" value="ECO:0007669"/>
    <property type="project" value="TreeGrafter"/>
</dbReference>
<dbReference type="GO" id="GO:0005634">
    <property type="term" value="C:nucleus"/>
    <property type="evidence" value="ECO:0007669"/>
    <property type="project" value="TreeGrafter"/>
</dbReference>